<protein>
    <recommendedName>
        <fullName evidence="10">Peptidase M6-like domain-containing protein</fullName>
    </recommendedName>
</protein>
<feature type="domain" description="Carbohydrate-binding module family 96" evidence="7">
    <location>
        <begin position="929"/>
        <end position="1051"/>
    </location>
</feature>
<dbReference type="PANTHER" id="PTHR41775">
    <property type="entry name" value="SECRETED PROTEIN-RELATED"/>
    <property type="match status" value="1"/>
</dbReference>
<dbReference type="EMBL" id="JALLAZ020001666">
    <property type="protein sequence ID" value="KAL3768999.1"/>
    <property type="molecule type" value="Genomic_DNA"/>
</dbReference>
<dbReference type="Proteomes" id="UP001530315">
    <property type="component" value="Unassembled WGS sequence"/>
</dbReference>
<organism evidence="8 9">
    <name type="scientific">Stephanodiscus triporus</name>
    <dbReference type="NCBI Taxonomy" id="2934178"/>
    <lineage>
        <taxon>Eukaryota</taxon>
        <taxon>Sar</taxon>
        <taxon>Stramenopiles</taxon>
        <taxon>Ochrophyta</taxon>
        <taxon>Bacillariophyta</taxon>
        <taxon>Coscinodiscophyceae</taxon>
        <taxon>Thalassiosirophycidae</taxon>
        <taxon>Stephanodiscales</taxon>
        <taxon>Stephanodiscaceae</taxon>
        <taxon>Stephanodiscus</taxon>
    </lineage>
</organism>
<accession>A0ABD3MYQ5</accession>
<evidence type="ECO:0000313" key="9">
    <source>
        <dbReference type="Proteomes" id="UP001530315"/>
    </source>
</evidence>
<comment type="subcellular location">
    <subcellularLocation>
        <location evidence="1">Secreted</location>
    </subcellularLocation>
</comment>
<gene>
    <name evidence="8" type="ORF">ACHAW5_007825</name>
</gene>
<feature type="domain" description="Peptidase M6-like" evidence="6">
    <location>
        <begin position="156"/>
        <end position="374"/>
    </location>
</feature>
<evidence type="ECO:0000313" key="8">
    <source>
        <dbReference type="EMBL" id="KAL3768999.1"/>
    </source>
</evidence>
<dbReference type="Pfam" id="PF05547">
    <property type="entry name" value="Peptidase_M6"/>
    <property type="match status" value="1"/>
</dbReference>
<reference evidence="8 9" key="1">
    <citation type="submission" date="2024-10" db="EMBL/GenBank/DDBJ databases">
        <title>Updated reference genomes for cyclostephanoid diatoms.</title>
        <authorList>
            <person name="Roberts W.R."/>
            <person name="Alverson A.J."/>
        </authorList>
    </citation>
    <scope>NUCLEOTIDE SEQUENCE [LARGE SCALE GENOMIC DNA]</scope>
    <source>
        <strain evidence="8 9">AJA276-08</strain>
    </source>
</reference>
<dbReference type="AlphaFoldDB" id="A0ABD3MYQ5"/>
<evidence type="ECO:0000256" key="1">
    <source>
        <dbReference type="ARBA" id="ARBA00004613"/>
    </source>
</evidence>
<evidence type="ECO:0000256" key="5">
    <source>
        <dbReference type="SAM" id="SignalP"/>
    </source>
</evidence>
<evidence type="ECO:0000259" key="7">
    <source>
        <dbReference type="Pfam" id="PF24517"/>
    </source>
</evidence>
<dbReference type="InterPro" id="IPR055372">
    <property type="entry name" value="CBM96"/>
</dbReference>
<keyword evidence="2" id="KW-0964">Secreted</keyword>
<feature type="compositionally biased region" description="Polar residues" evidence="4">
    <location>
        <begin position="104"/>
        <end position="116"/>
    </location>
</feature>
<dbReference type="InterPro" id="IPR008757">
    <property type="entry name" value="Peptidase_M6-like_domain"/>
</dbReference>
<feature type="compositionally biased region" description="Low complexity" evidence="4">
    <location>
        <begin position="587"/>
        <end position="596"/>
    </location>
</feature>
<evidence type="ECO:0000256" key="3">
    <source>
        <dbReference type="ARBA" id="ARBA00022729"/>
    </source>
</evidence>
<evidence type="ECO:0008006" key="10">
    <source>
        <dbReference type="Google" id="ProtNLM"/>
    </source>
</evidence>
<dbReference type="GO" id="GO:0005576">
    <property type="term" value="C:extracellular region"/>
    <property type="evidence" value="ECO:0007669"/>
    <property type="project" value="UniProtKB-SubCell"/>
</dbReference>
<keyword evidence="3 5" id="KW-0732">Signal</keyword>
<evidence type="ECO:0000256" key="4">
    <source>
        <dbReference type="SAM" id="MobiDB-lite"/>
    </source>
</evidence>
<name>A0ABD3MYQ5_9STRA</name>
<feature type="region of interest" description="Disordered" evidence="4">
    <location>
        <begin position="93"/>
        <end position="116"/>
    </location>
</feature>
<dbReference type="Pfam" id="PF24517">
    <property type="entry name" value="CBM96"/>
    <property type="match status" value="1"/>
</dbReference>
<feature type="chain" id="PRO_5044851261" description="Peptidase M6-like domain-containing protein" evidence="5">
    <location>
        <begin position="22"/>
        <end position="1061"/>
    </location>
</feature>
<comment type="caution">
    <text evidence="8">The sequence shown here is derived from an EMBL/GenBank/DDBJ whole genome shotgun (WGS) entry which is preliminary data.</text>
</comment>
<feature type="region of interest" description="Disordered" evidence="4">
    <location>
        <begin position="562"/>
        <end position="615"/>
    </location>
</feature>
<evidence type="ECO:0000256" key="2">
    <source>
        <dbReference type="ARBA" id="ARBA00022525"/>
    </source>
</evidence>
<keyword evidence="9" id="KW-1185">Reference proteome</keyword>
<dbReference type="PANTHER" id="PTHR41775:SF1">
    <property type="entry name" value="PEPTIDASE M6-LIKE DOMAIN-CONTAINING PROTEIN"/>
    <property type="match status" value="1"/>
</dbReference>
<dbReference type="NCBIfam" id="TIGR03296">
    <property type="entry name" value="M6dom_TIGR03296"/>
    <property type="match status" value="1"/>
</dbReference>
<dbReference type="SUPFAM" id="SSF55486">
    <property type="entry name" value="Metalloproteases ('zincins'), catalytic domain"/>
    <property type="match status" value="1"/>
</dbReference>
<feature type="signal peptide" evidence="5">
    <location>
        <begin position="1"/>
        <end position="21"/>
    </location>
</feature>
<proteinExistence type="predicted"/>
<sequence>MKPPLYLAMTILATLVSPVAPKKTVNGPPRRLSGRAIDAKWNSVIRMVPVPPASTAAAESNLRGRRLTAREELGHRPHPSYLNQTFYITERQQTSLSSSSSSSHPASDGQQRQRGLFHSTNGTFHNLVLLLRFSDHVDRDLPSRADISRLYNSDASNPFAGDDIVPTGSVRQVYESNSYSTLTFETTVVDWITLSKPESYYGNGNNGFTKFKEAIVEALTKLDNGGGGALGGPPFNFAEFDLDDNGFLDGFGILHSGYGAEYGGVDCHGAPDKERIWSHKGGLDWTSSPEAGGEVVAVNRFYVSSALRGKCHSNIVRMGVLVHELGHYLGLPDLYDETFDGSGLGAYDYMSQSWGWDGSGMYPPNLSAWSKVFLGWAKVEVIAYDGTYELKSSTTSNTVYKIEAGYPEGEYLLIENRQPTGYDIMMEGGGLAIYHIDDKAVAQNNRGYPSSQSDWPRNGKHYQVALLAADGNYDLERGTNNGDSGDLWHYGSELKELRSGSGSHPNTDSYQYGNVTSTRVRIYGFGFSGEIMTFRVEGLGMSAAGTGSVDGVAVSLERIMTPKPTPKPITPKPVTIAPTSPPPTPKPVTKAPTEVTASSIVHPPTPKPSTPKPVASRLILKPTPKPFSKAPTSICDNSCLEEIASTECPPKPYELPDCLQVNVGELCDADGECGSNQSLNNCDPFDVYRRINCTATSTIGNSTSVNHNNCPYYPGWNSGLSHCLNDCLQPEFMRSNPTSFEFDSIEECCSLHYEGAISCSTDSVLAIEQESLSVNHNNCPYYPGWNSGLSYCLNDCLQPEFMRSNPTSFEFDSIEECCLFHYEGEISCLTDSQIPLLSGPDLSSETELVNNAPVVIGGEEDESAPVLDPSNQHTMSSTSDSFARIRSSFDSFTTEIDIIPNDDITIHSQQSLKFTDNNDWLLVGPLLSSNTQLEWRDEILLKFDLTTPFALTGRKDYRAVLRLFALTSSPSGGEVHLASSNLWEETKVDWSSSPEAELLLGTIGPTRPNSWVEVDITLPISDDGFATLRITPESSNHSWAAKYSSKENRMGHPAPKLRVFF</sequence>
<evidence type="ECO:0000259" key="6">
    <source>
        <dbReference type="Pfam" id="PF05547"/>
    </source>
</evidence>